<evidence type="ECO:0000313" key="1">
    <source>
        <dbReference type="EMBL" id="MEQ2465371.1"/>
    </source>
</evidence>
<proteinExistence type="predicted"/>
<organism evidence="1 2">
    <name type="scientific">Niallia hominis</name>
    <dbReference type="NCBI Taxonomy" id="3133173"/>
    <lineage>
        <taxon>Bacteria</taxon>
        <taxon>Bacillati</taxon>
        <taxon>Bacillota</taxon>
        <taxon>Bacilli</taxon>
        <taxon>Bacillales</taxon>
        <taxon>Bacillaceae</taxon>
        <taxon>Niallia</taxon>
    </lineage>
</organism>
<dbReference type="Proteomes" id="UP001465426">
    <property type="component" value="Unassembled WGS sequence"/>
</dbReference>
<comment type="caution">
    <text evidence="1">The sequence shown here is derived from an EMBL/GenBank/DDBJ whole genome shotgun (WGS) entry which is preliminary data.</text>
</comment>
<reference evidence="1 2" key="1">
    <citation type="submission" date="2024-03" db="EMBL/GenBank/DDBJ databases">
        <title>Human intestinal bacterial collection.</title>
        <authorList>
            <person name="Pauvert C."/>
            <person name="Hitch T.C.A."/>
            <person name="Clavel T."/>
        </authorList>
    </citation>
    <scope>NUCLEOTIDE SEQUENCE [LARGE SCALE GENOMIC DNA]</scope>
    <source>
        <strain evidence="1 2">CLA-SR-H024</strain>
    </source>
</reference>
<name>A0ABV1EWD5_9BACI</name>
<keyword evidence="2" id="KW-1185">Reference proteome</keyword>
<dbReference type="EMBL" id="JBBMFN010000011">
    <property type="protein sequence ID" value="MEQ2465371.1"/>
    <property type="molecule type" value="Genomic_DNA"/>
</dbReference>
<evidence type="ECO:0000313" key="2">
    <source>
        <dbReference type="Proteomes" id="UP001465426"/>
    </source>
</evidence>
<sequence length="114" mass="13177">MESKSQSYTKSQIDFINKKLRAAARMATRTEREILSLFTEDEINMVKETWGGSESSNGMSFKDRLRYQVVAVIPDEIQVTKWNVNRRELLQKIAGLTEYQAFTLIRLSIQLKTG</sequence>
<accession>A0ABV1EWD5</accession>
<protein>
    <submittedName>
        <fullName evidence="1">Uncharacterized protein</fullName>
    </submittedName>
</protein>
<dbReference type="RefSeq" id="WP_235252343.1">
    <property type="nucleotide sequence ID" value="NZ_JBBMFN010000011.1"/>
</dbReference>
<gene>
    <name evidence="1" type="ORF">WMO63_06770</name>
</gene>